<dbReference type="PANTHER" id="PTHR44688">
    <property type="entry name" value="DNA-BINDING TRANSCRIPTIONAL ACTIVATOR DEVR_DOSR"/>
    <property type="match status" value="1"/>
</dbReference>
<dbReference type="Gene3D" id="3.40.50.300">
    <property type="entry name" value="P-loop containing nucleotide triphosphate hydrolases"/>
    <property type="match status" value="1"/>
</dbReference>
<dbReference type="InterPro" id="IPR016032">
    <property type="entry name" value="Sig_transdc_resp-reg_C-effctor"/>
</dbReference>
<dbReference type="AlphaFoldDB" id="A0A542Y8R9"/>
<gene>
    <name evidence="5" type="ORF">FB468_2514</name>
</gene>
<keyword evidence="1" id="KW-0805">Transcription regulation</keyword>
<proteinExistence type="predicted"/>
<keyword evidence="3" id="KW-0804">Transcription</keyword>
<dbReference type="SMART" id="SM00421">
    <property type="entry name" value="HTH_LUXR"/>
    <property type="match status" value="1"/>
</dbReference>
<dbReference type="RefSeq" id="WP_141887641.1">
    <property type="nucleotide sequence ID" value="NZ_BAAAUY010000020.1"/>
</dbReference>
<dbReference type="EMBL" id="VFON01000001">
    <property type="protein sequence ID" value="TQL44457.1"/>
    <property type="molecule type" value="Genomic_DNA"/>
</dbReference>
<dbReference type="OrthoDB" id="134985at2"/>
<reference evidence="5 6" key="1">
    <citation type="submission" date="2019-06" db="EMBL/GenBank/DDBJ databases">
        <title>Sequencing the genomes of 1000 actinobacteria strains.</title>
        <authorList>
            <person name="Klenk H.-P."/>
        </authorList>
    </citation>
    <scope>NUCLEOTIDE SEQUENCE [LARGE SCALE GENOMIC DNA]</scope>
    <source>
        <strain evidence="5 6">DSM 8803</strain>
    </source>
</reference>
<dbReference type="Pfam" id="PF00196">
    <property type="entry name" value="GerE"/>
    <property type="match status" value="1"/>
</dbReference>
<dbReference type="PANTHER" id="PTHR44688:SF16">
    <property type="entry name" value="DNA-BINDING TRANSCRIPTIONAL ACTIVATOR DEVR_DOSR"/>
    <property type="match status" value="1"/>
</dbReference>
<feature type="domain" description="HTH luxR-type" evidence="4">
    <location>
        <begin position="850"/>
        <end position="915"/>
    </location>
</feature>
<dbReference type="InterPro" id="IPR027417">
    <property type="entry name" value="P-loop_NTPase"/>
</dbReference>
<name>A0A542Y8R9_9MICO</name>
<evidence type="ECO:0000256" key="2">
    <source>
        <dbReference type="ARBA" id="ARBA00023125"/>
    </source>
</evidence>
<dbReference type="InterPro" id="IPR000792">
    <property type="entry name" value="Tscrpt_reg_LuxR_C"/>
</dbReference>
<evidence type="ECO:0000256" key="1">
    <source>
        <dbReference type="ARBA" id="ARBA00023015"/>
    </source>
</evidence>
<keyword evidence="2" id="KW-0238">DNA-binding</keyword>
<evidence type="ECO:0000313" key="6">
    <source>
        <dbReference type="Proteomes" id="UP000319094"/>
    </source>
</evidence>
<dbReference type="GO" id="GO:0006355">
    <property type="term" value="P:regulation of DNA-templated transcription"/>
    <property type="evidence" value="ECO:0007669"/>
    <property type="project" value="InterPro"/>
</dbReference>
<comment type="caution">
    <text evidence="5">The sequence shown here is derived from an EMBL/GenBank/DDBJ whole genome shotgun (WGS) entry which is preliminary data.</text>
</comment>
<dbReference type="GO" id="GO:0003677">
    <property type="term" value="F:DNA binding"/>
    <property type="evidence" value="ECO:0007669"/>
    <property type="project" value="UniProtKB-KW"/>
</dbReference>
<dbReference type="Gene3D" id="1.10.10.10">
    <property type="entry name" value="Winged helix-like DNA-binding domain superfamily/Winged helix DNA-binding domain"/>
    <property type="match status" value="1"/>
</dbReference>
<dbReference type="CDD" id="cd06170">
    <property type="entry name" value="LuxR_C_like"/>
    <property type="match status" value="1"/>
</dbReference>
<keyword evidence="6" id="KW-1185">Reference proteome</keyword>
<accession>A0A542Y8R9</accession>
<organism evidence="5 6">
    <name type="scientific">Leucobacter komagatae</name>
    <dbReference type="NCBI Taxonomy" id="55969"/>
    <lineage>
        <taxon>Bacteria</taxon>
        <taxon>Bacillati</taxon>
        <taxon>Actinomycetota</taxon>
        <taxon>Actinomycetes</taxon>
        <taxon>Micrococcales</taxon>
        <taxon>Microbacteriaceae</taxon>
        <taxon>Leucobacter</taxon>
    </lineage>
</organism>
<dbReference type="InterPro" id="IPR036388">
    <property type="entry name" value="WH-like_DNA-bd_sf"/>
</dbReference>
<sequence length="925" mass="99523">MLRTHDASGSAAQTPRPIVDGARIALPSRCHLLQRLVEETAGSTGSQRLTLVCAPTGYGKTATIADWIGDETDGTHPVRWVHCSKREPESMWEELAAALAQFSEHTPREGADTVATVMRHARALTAAVTLVVDDYQHSTTADTDMALAELSAESSRLTLIVIGRSVTLLDGPLVSATTRVRLIGAADLSLTPIEISELTESLRIPASANLTSALERTEGWPLAIRAALNLGADGFYTDTDDGRVWAGGPASATFDPLSNLNAFAMASLEIMTEEARQVVLAAAQIDSLSATQIRSLVGGENSTTVETIRFLTEHGFIVEAPGAGVPEFRCHGAVRAAFAEYAVGAIDSDQRKRLYSDRAREIAGTAPFTAFRLFCAAEDFAAAEITLAGNFTTITDEGDGAMRALRALPEDVLITHPTLTAALLFLENPRTGVAPSRLRFLLRVWQLGLQRRLPAGASTPPGPIHLQLLCEAMVLNRVLGNLEDAEAYMHHIEGRLAPDHVPALPIPSGSDEETRAVLTGNGSLSVFYREVAATALSVGDFGRARRNLKRLRRRSERKIATPWHGFPHASTRSVTDQESGANWRLAAISELAFTDTIDGHIRRAGELVHEFDELVATTTAAAPGISWVGIEIARAHLAQENGDPAGLRLAVDRLAPIGDRLEPWPLLLIAEAAAMRATRGIELALAHLVAGLGDSEARAPIPRAWCKYVVTFEAILNSSIGNLARAEHLLSDERMGDEPVFKLERARLALFSGNDVEALLLAQAVGDPGATKRQRVDRRVLTAVAAWGCGRPTEAVNALGSAVTLIDKYFLPALLMSVPYEQLREVAVAAREAGVCDIVDALDAIPEKARAHRYEQLTEMELRTLAAISEHRNANQAAASLFITAGTVKKHLASVYRKLGVRDRDAAILRAGRMGLLDGVDEQAH</sequence>
<evidence type="ECO:0000313" key="5">
    <source>
        <dbReference type="EMBL" id="TQL44457.1"/>
    </source>
</evidence>
<dbReference type="PROSITE" id="PS50043">
    <property type="entry name" value="HTH_LUXR_2"/>
    <property type="match status" value="1"/>
</dbReference>
<protein>
    <submittedName>
        <fullName evidence="5">ATP/maltotriose-dependent transcriptional regulator MalT</fullName>
    </submittedName>
</protein>
<dbReference type="Proteomes" id="UP000319094">
    <property type="component" value="Unassembled WGS sequence"/>
</dbReference>
<dbReference type="SUPFAM" id="SSF46894">
    <property type="entry name" value="C-terminal effector domain of the bipartite response regulators"/>
    <property type="match status" value="1"/>
</dbReference>
<evidence type="ECO:0000259" key="4">
    <source>
        <dbReference type="PROSITE" id="PS50043"/>
    </source>
</evidence>
<evidence type="ECO:0000256" key="3">
    <source>
        <dbReference type="ARBA" id="ARBA00023163"/>
    </source>
</evidence>